<feature type="region of interest" description="Disordered" evidence="1">
    <location>
        <begin position="1"/>
        <end position="26"/>
    </location>
</feature>
<evidence type="ECO:0000313" key="3">
    <source>
        <dbReference type="Proteomes" id="UP000034090"/>
    </source>
</evidence>
<dbReference type="STRING" id="1618578.UV74_C0001G0034"/>
<accession>A0A0G1DMP5</accession>
<dbReference type="AlphaFoldDB" id="A0A0G1DMP5"/>
<evidence type="ECO:0000256" key="1">
    <source>
        <dbReference type="SAM" id="MobiDB-lite"/>
    </source>
</evidence>
<dbReference type="Proteomes" id="UP000034090">
    <property type="component" value="Unassembled WGS sequence"/>
</dbReference>
<sequence>MTDKQPEHQKVVHPLNRKDLNDPRGLDRKDAARVVLAGAITASSAGLLNSNTKSFESSKGRRDSSSLAGGQNPEQTGIAETINLDNIHVLQQNETGEIEDTGQTVASLDPSSEEGLRYRSMLENAADHLPENVVAHMNVVTFEDQEWLELAEDVLVETEQGLVTYQHNSIVTFRESGSLVLPPGQITIVINRLEGSALNRETIRFLVNDSDMVILVDTSQEQQVARYVFDLNAFAREMGSRTLEEQERAIHRSALNVEGMSIENLLSAELEFDTNTPEGGPTALTTPEARHEVVPGENGELGKLSESETPDFGLAPTNNIEFAGWYKFNRGDIVEINGDSFSITRNGLTRSNIPIERLTISNQLEELGIREDIESSPRAIYTINAVYLDHEIFSAQIGNNSVEFVSFIIALPNVDGSGTITLQVTEPLNRNLAFSVGGGQVGAVPMADALSQIGEIVRTGDQIKLYMSPMSTLEELEASFRDRGVDCNADLWCQTILWLYNPVRSTSIDDVYRMYNLESQSRSNIVESTGLGEIIVTRHLGESY</sequence>
<protein>
    <submittedName>
        <fullName evidence="2">Uncharacterized protein</fullName>
    </submittedName>
</protein>
<name>A0A0G1DMP5_9BACT</name>
<feature type="compositionally biased region" description="Polar residues" evidence="1">
    <location>
        <begin position="65"/>
        <end position="75"/>
    </location>
</feature>
<feature type="region of interest" description="Disordered" evidence="1">
    <location>
        <begin position="50"/>
        <end position="78"/>
    </location>
</feature>
<evidence type="ECO:0000313" key="2">
    <source>
        <dbReference type="EMBL" id="KKS98924.1"/>
    </source>
</evidence>
<organism evidence="2 3">
    <name type="scientific">Candidatus Woesebacteria bacterium GW2011_GWB1_43_14</name>
    <dbReference type="NCBI Taxonomy" id="1618578"/>
    <lineage>
        <taxon>Bacteria</taxon>
        <taxon>Candidatus Woeseibacteriota</taxon>
    </lineage>
</organism>
<proteinExistence type="predicted"/>
<reference evidence="2 3" key="1">
    <citation type="journal article" date="2015" name="Nature">
        <title>rRNA introns, odd ribosomes, and small enigmatic genomes across a large radiation of phyla.</title>
        <authorList>
            <person name="Brown C.T."/>
            <person name="Hug L.A."/>
            <person name="Thomas B.C."/>
            <person name="Sharon I."/>
            <person name="Castelle C.J."/>
            <person name="Singh A."/>
            <person name="Wilkins M.J."/>
            <person name="Williams K.H."/>
            <person name="Banfield J.F."/>
        </authorList>
    </citation>
    <scope>NUCLEOTIDE SEQUENCE [LARGE SCALE GENOMIC DNA]</scope>
</reference>
<gene>
    <name evidence="2" type="ORF">UV74_C0001G0034</name>
</gene>
<dbReference type="EMBL" id="LCFQ01000001">
    <property type="protein sequence ID" value="KKS98924.1"/>
    <property type="molecule type" value="Genomic_DNA"/>
</dbReference>
<comment type="caution">
    <text evidence="2">The sequence shown here is derived from an EMBL/GenBank/DDBJ whole genome shotgun (WGS) entry which is preliminary data.</text>
</comment>